<dbReference type="Gene3D" id="1.20.120.1760">
    <property type="match status" value="1"/>
</dbReference>
<dbReference type="InterPro" id="IPR043130">
    <property type="entry name" value="CDP-OH_PTrfase_TM_dom"/>
</dbReference>
<dbReference type="GO" id="GO:0016740">
    <property type="term" value="F:transferase activity"/>
    <property type="evidence" value="ECO:0007669"/>
    <property type="project" value="UniProtKB-KW"/>
</dbReference>
<sequence length="213" mass="22463">MIDTSRRRPLASRQTRWANHAARRLAIAGVTPNRISVAGMVAALVAGGCFALSADVAGWGRSALPILAALFCQVRLVCNLLDGMVAVEGGKGAPDGPFWNEFPDRVSDMLILVGVGIGADFPALGWAAAAMAVLTAYVRELGVTCGAPADFGGPMAKQHRMALITLAALLSAVEPLWSGHGQVLRIGLWIVVALAGVTALRRSSRLIRFLKRR</sequence>
<feature type="transmembrane region" description="Helical" evidence="1">
    <location>
        <begin position="183"/>
        <end position="203"/>
    </location>
</feature>
<proteinExistence type="predicted"/>
<evidence type="ECO:0000256" key="1">
    <source>
        <dbReference type="SAM" id="Phobius"/>
    </source>
</evidence>
<keyword evidence="1" id="KW-1133">Transmembrane helix</keyword>
<feature type="transmembrane region" description="Helical" evidence="1">
    <location>
        <begin position="109"/>
        <end position="138"/>
    </location>
</feature>
<dbReference type="Proteomes" id="UP001595557">
    <property type="component" value="Unassembled WGS sequence"/>
</dbReference>
<reference evidence="3" key="1">
    <citation type="journal article" date="2019" name="Int. J. Syst. Evol. Microbiol.">
        <title>The Global Catalogue of Microorganisms (GCM) 10K type strain sequencing project: providing services to taxonomists for standard genome sequencing and annotation.</title>
        <authorList>
            <consortium name="The Broad Institute Genomics Platform"/>
            <consortium name="The Broad Institute Genome Sequencing Center for Infectious Disease"/>
            <person name="Wu L."/>
            <person name="Ma J."/>
        </authorList>
    </citation>
    <scope>NUCLEOTIDE SEQUENCE [LARGE SCALE GENOMIC DNA]</scope>
    <source>
        <strain evidence="3">KCTC 52239</strain>
    </source>
</reference>
<keyword evidence="2" id="KW-0808">Transferase</keyword>
<dbReference type="EC" id="2.7.8.-" evidence="2"/>
<dbReference type="RefSeq" id="WP_207468014.1">
    <property type="nucleotide sequence ID" value="NZ_JAFNAW010000018.1"/>
</dbReference>
<comment type="caution">
    <text evidence="2">The sequence shown here is derived from an EMBL/GenBank/DDBJ whole genome shotgun (WGS) entry which is preliminary data.</text>
</comment>
<organism evidence="2 3">
    <name type="scientific">Paracoccus fontiphilus</name>
    <dbReference type="NCBI Taxonomy" id="1815556"/>
    <lineage>
        <taxon>Bacteria</taxon>
        <taxon>Pseudomonadati</taxon>
        <taxon>Pseudomonadota</taxon>
        <taxon>Alphaproteobacteria</taxon>
        <taxon>Rhodobacterales</taxon>
        <taxon>Paracoccaceae</taxon>
        <taxon>Paracoccus</taxon>
    </lineage>
</organism>
<keyword evidence="1" id="KW-0472">Membrane</keyword>
<name>A0ABV7IL67_9RHOB</name>
<evidence type="ECO:0000313" key="2">
    <source>
        <dbReference type="EMBL" id="MFC3169530.1"/>
    </source>
</evidence>
<evidence type="ECO:0000313" key="3">
    <source>
        <dbReference type="Proteomes" id="UP001595557"/>
    </source>
</evidence>
<dbReference type="EMBL" id="JBHRTE010000070">
    <property type="protein sequence ID" value="MFC3169530.1"/>
    <property type="molecule type" value="Genomic_DNA"/>
</dbReference>
<keyword evidence="3" id="KW-1185">Reference proteome</keyword>
<accession>A0ABV7IL67</accession>
<keyword evidence="1" id="KW-0812">Transmembrane</keyword>
<protein>
    <submittedName>
        <fullName evidence="2">CDP-alcohol phosphatidyltransferase family protein</fullName>
        <ecNumber evidence="2">2.7.8.-</ecNumber>
    </submittedName>
</protein>
<gene>
    <name evidence="2" type="ORF">ACFOD7_15875</name>
</gene>